<dbReference type="AlphaFoldDB" id="A0A914W988"/>
<protein>
    <submittedName>
        <fullName evidence="3">Uncharacterized protein</fullName>
    </submittedName>
</protein>
<proteinExistence type="predicted"/>
<sequence length="229" mass="25312">MRCRRPRPQSASAAAAGRKRRNAVRRTGRSSNNTERGRRWSAVGRRAPPIPTSHAVAEYGAAGAPEYAYTMESSARRALGRSAGGAERDTVIDKRPHDSIGARTVGDRAVGVVDGPAKSTVTAIIHKIVSPSIRENRADKAPPSVPSQDPFMFIHRKRSFMCPSQLRTRVCGSKRHFCPSASDDKTPGRRRRRRVERKAPQKPLVATRGFQDITKEYEGEKCGVEERVE</sequence>
<feature type="region of interest" description="Disordered" evidence="1">
    <location>
        <begin position="1"/>
        <end position="51"/>
    </location>
</feature>
<keyword evidence="2" id="KW-1185">Reference proteome</keyword>
<accession>A0A914W988</accession>
<evidence type="ECO:0000313" key="3">
    <source>
        <dbReference type="WBParaSite" id="PSAMB.scaffold350size55235.g5172.t1"/>
    </source>
</evidence>
<organism evidence="2 3">
    <name type="scientific">Plectus sambesii</name>
    <dbReference type="NCBI Taxonomy" id="2011161"/>
    <lineage>
        <taxon>Eukaryota</taxon>
        <taxon>Metazoa</taxon>
        <taxon>Ecdysozoa</taxon>
        <taxon>Nematoda</taxon>
        <taxon>Chromadorea</taxon>
        <taxon>Plectida</taxon>
        <taxon>Plectina</taxon>
        <taxon>Plectoidea</taxon>
        <taxon>Plectidae</taxon>
        <taxon>Plectus</taxon>
    </lineage>
</organism>
<dbReference type="Proteomes" id="UP000887566">
    <property type="component" value="Unplaced"/>
</dbReference>
<evidence type="ECO:0000256" key="1">
    <source>
        <dbReference type="SAM" id="MobiDB-lite"/>
    </source>
</evidence>
<feature type="compositionally biased region" description="Basic residues" evidence="1">
    <location>
        <begin position="17"/>
        <end position="28"/>
    </location>
</feature>
<name>A0A914W988_9BILA</name>
<dbReference type="WBParaSite" id="PSAMB.scaffold350size55235.g5172.t1">
    <property type="protein sequence ID" value="PSAMB.scaffold350size55235.g5172.t1"/>
    <property type="gene ID" value="PSAMB.scaffold350size55235.g5172"/>
</dbReference>
<reference evidence="3" key="1">
    <citation type="submission" date="2022-11" db="UniProtKB">
        <authorList>
            <consortium name="WormBaseParasite"/>
        </authorList>
    </citation>
    <scope>IDENTIFICATION</scope>
</reference>
<evidence type="ECO:0000313" key="2">
    <source>
        <dbReference type="Proteomes" id="UP000887566"/>
    </source>
</evidence>
<feature type="region of interest" description="Disordered" evidence="1">
    <location>
        <begin position="177"/>
        <end position="208"/>
    </location>
</feature>